<dbReference type="PANTHER" id="PTHR45138:SF9">
    <property type="entry name" value="DIGUANYLATE CYCLASE DGCM-RELATED"/>
    <property type="match status" value="1"/>
</dbReference>
<dbReference type="InterPro" id="IPR043128">
    <property type="entry name" value="Rev_trsase/Diguanyl_cyclase"/>
</dbReference>
<dbReference type="SMART" id="SM00267">
    <property type="entry name" value="GGDEF"/>
    <property type="match status" value="1"/>
</dbReference>
<dbReference type="SUPFAM" id="SSF55073">
    <property type="entry name" value="Nucleotide cyclase"/>
    <property type="match status" value="1"/>
</dbReference>
<evidence type="ECO:0000259" key="3">
    <source>
        <dbReference type="PROSITE" id="PS50887"/>
    </source>
</evidence>
<dbReference type="Gene3D" id="3.30.70.270">
    <property type="match status" value="1"/>
</dbReference>
<dbReference type="KEGG" id="otr:OTERR_14590"/>
<evidence type="ECO:0000256" key="1">
    <source>
        <dbReference type="ARBA" id="ARBA00012528"/>
    </source>
</evidence>
<comment type="catalytic activity">
    <reaction evidence="2">
        <text>2 GTP = 3',3'-c-di-GMP + 2 diphosphate</text>
        <dbReference type="Rhea" id="RHEA:24898"/>
        <dbReference type="ChEBI" id="CHEBI:33019"/>
        <dbReference type="ChEBI" id="CHEBI:37565"/>
        <dbReference type="ChEBI" id="CHEBI:58805"/>
        <dbReference type="EC" id="2.7.7.65"/>
    </reaction>
</comment>
<reference evidence="4 5" key="1">
    <citation type="submission" date="2017-07" db="EMBL/GenBank/DDBJ databases">
        <title>Complete genome sequence of Oryzomicrobium terrae TPP412.</title>
        <authorList>
            <person name="Chiu L.-W."/>
            <person name="Lo K.-J."/>
            <person name="Tsai Y.-M."/>
            <person name="Lin S.-S."/>
            <person name="Kuo C.-H."/>
            <person name="Liu C.-T."/>
        </authorList>
    </citation>
    <scope>NUCLEOTIDE SEQUENCE [LARGE SCALE GENOMIC DNA]</scope>
    <source>
        <strain evidence="4 5">TPP412</strain>
    </source>
</reference>
<name>A0A5C1E8G6_9RHOO</name>
<accession>A0A5C1E8G6</accession>
<proteinExistence type="predicted"/>
<organism evidence="4 5">
    <name type="scientific">Oryzomicrobium terrae</name>
    <dbReference type="NCBI Taxonomy" id="1735038"/>
    <lineage>
        <taxon>Bacteria</taxon>
        <taxon>Pseudomonadati</taxon>
        <taxon>Pseudomonadota</taxon>
        <taxon>Betaproteobacteria</taxon>
        <taxon>Rhodocyclales</taxon>
        <taxon>Rhodocyclaceae</taxon>
        <taxon>Oryzomicrobium</taxon>
    </lineage>
</organism>
<dbReference type="CDD" id="cd00130">
    <property type="entry name" value="PAS"/>
    <property type="match status" value="1"/>
</dbReference>
<dbReference type="AlphaFoldDB" id="A0A5C1E8G6"/>
<dbReference type="InterPro" id="IPR029787">
    <property type="entry name" value="Nucleotide_cyclase"/>
</dbReference>
<dbReference type="InterPro" id="IPR013656">
    <property type="entry name" value="PAS_4"/>
</dbReference>
<dbReference type="PROSITE" id="PS50887">
    <property type="entry name" value="GGDEF"/>
    <property type="match status" value="1"/>
</dbReference>
<dbReference type="Gene3D" id="3.30.450.20">
    <property type="entry name" value="PAS domain"/>
    <property type="match status" value="1"/>
</dbReference>
<protein>
    <recommendedName>
        <fullName evidence="1">diguanylate cyclase</fullName>
        <ecNumber evidence="1">2.7.7.65</ecNumber>
    </recommendedName>
</protein>
<dbReference type="Pfam" id="PF08448">
    <property type="entry name" value="PAS_4"/>
    <property type="match status" value="1"/>
</dbReference>
<dbReference type="RefSeq" id="WP_149425327.1">
    <property type="nucleotide sequence ID" value="NZ_CP022579.1"/>
</dbReference>
<dbReference type="InterPro" id="IPR035965">
    <property type="entry name" value="PAS-like_dom_sf"/>
</dbReference>
<gene>
    <name evidence="4" type="ORF">OTERR_14590</name>
</gene>
<dbReference type="SUPFAM" id="SSF55785">
    <property type="entry name" value="PYP-like sensor domain (PAS domain)"/>
    <property type="match status" value="1"/>
</dbReference>
<dbReference type="Proteomes" id="UP000323671">
    <property type="component" value="Chromosome"/>
</dbReference>
<dbReference type="EMBL" id="CP022579">
    <property type="protein sequence ID" value="QEL64935.1"/>
    <property type="molecule type" value="Genomic_DNA"/>
</dbReference>
<dbReference type="Pfam" id="PF00990">
    <property type="entry name" value="GGDEF"/>
    <property type="match status" value="1"/>
</dbReference>
<evidence type="ECO:0000313" key="5">
    <source>
        <dbReference type="Proteomes" id="UP000323671"/>
    </source>
</evidence>
<sequence>MLPSSSLSQISTLHIHRVGDYSTLLESLGVGALLFDARDGRIVHANRPGLDILGRTASDLVWPLPPPEWTLFDERGQPVAAERNPVHQVLATGQPAEERFARLGVEGGAKRWVRIRALPVQGHGEGLGGVFVSLVDMSVDRVSSALAERILTGEIARARRYGSDFCLGLLDIDPPPASPAPTLEEEVPREVGKRLQQSLRDSDAMAPWGDASFLVLMPGVGLLEGSGGLERIRQYAMSRPVAGKPVVLSGGVTEFWPADTQETVLARADEALLIAHQAGGNRVCSR</sequence>
<feature type="domain" description="GGDEF" evidence="3">
    <location>
        <begin position="163"/>
        <end position="286"/>
    </location>
</feature>
<keyword evidence="5" id="KW-1185">Reference proteome</keyword>
<evidence type="ECO:0000256" key="2">
    <source>
        <dbReference type="ARBA" id="ARBA00034247"/>
    </source>
</evidence>
<dbReference type="PANTHER" id="PTHR45138">
    <property type="entry name" value="REGULATORY COMPONENTS OF SENSORY TRANSDUCTION SYSTEM"/>
    <property type="match status" value="1"/>
</dbReference>
<dbReference type="InterPro" id="IPR000014">
    <property type="entry name" value="PAS"/>
</dbReference>
<evidence type="ECO:0000313" key="4">
    <source>
        <dbReference type="EMBL" id="QEL64935.1"/>
    </source>
</evidence>
<dbReference type="InterPro" id="IPR000160">
    <property type="entry name" value="GGDEF_dom"/>
</dbReference>
<dbReference type="InterPro" id="IPR050469">
    <property type="entry name" value="Diguanylate_Cyclase"/>
</dbReference>
<dbReference type="GO" id="GO:0052621">
    <property type="term" value="F:diguanylate cyclase activity"/>
    <property type="evidence" value="ECO:0007669"/>
    <property type="project" value="UniProtKB-EC"/>
</dbReference>
<dbReference type="EC" id="2.7.7.65" evidence="1"/>